<gene>
    <name evidence="3" type="ORF">GSOID_T00013731001</name>
</gene>
<evidence type="ECO:0000256" key="2">
    <source>
        <dbReference type="SAM" id="Phobius"/>
    </source>
</evidence>
<evidence type="ECO:0000313" key="4">
    <source>
        <dbReference type="Proteomes" id="UP000001307"/>
    </source>
</evidence>
<feature type="compositionally biased region" description="Polar residues" evidence="1">
    <location>
        <begin position="71"/>
        <end position="81"/>
    </location>
</feature>
<dbReference type="Gene3D" id="1.10.437.10">
    <property type="entry name" value="Blc2-like"/>
    <property type="match status" value="1"/>
</dbReference>
<dbReference type="OrthoDB" id="10150199at2759"/>
<sequence>MRRCGPLQFTKTRRMIAPSFREQDSPHRLMNPHQSNAEIFPLNKNYARSSSDTSSSSETSSESSSDESGMETDQSNLVSLPSTNTNSISNSYNAHFESVDSDMAMLHSMGSNTVVNENDSTIPPPAPRTISPPTSQLSSTSQTQTDSFKRTLTEVCHRIVYNSTSTLEIATREKEVSEIAEQLVKIMRSENPVHFKNFSEKLKKAFKDRGSNHLSNIDWFQLTFEDLIEKVVDHPTWRSLLNTLNCSYIVMEASMDDLSESEKNELKSRMKDVSEKFIDKRFRRYIENNGNWEGLKNYRDNVVNYNQRNNEPGLFVTALGVAAGVFGALAIFRRS</sequence>
<proteinExistence type="predicted"/>
<dbReference type="AlphaFoldDB" id="E4Y0P9"/>
<dbReference type="GO" id="GO:0042981">
    <property type="term" value="P:regulation of apoptotic process"/>
    <property type="evidence" value="ECO:0007669"/>
    <property type="project" value="InterPro"/>
</dbReference>
<organism evidence="3">
    <name type="scientific">Oikopleura dioica</name>
    <name type="common">Tunicate</name>
    <dbReference type="NCBI Taxonomy" id="34765"/>
    <lineage>
        <taxon>Eukaryota</taxon>
        <taxon>Metazoa</taxon>
        <taxon>Chordata</taxon>
        <taxon>Tunicata</taxon>
        <taxon>Appendicularia</taxon>
        <taxon>Copelata</taxon>
        <taxon>Oikopleuridae</taxon>
        <taxon>Oikopleura</taxon>
    </lineage>
</organism>
<keyword evidence="2" id="KW-0472">Membrane</keyword>
<accession>E4Y0P9</accession>
<feature type="transmembrane region" description="Helical" evidence="2">
    <location>
        <begin position="313"/>
        <end position="332"/>
    </location>
</feature>
<dbReference type="Proteomes" id="UP000001307">
    <property type="component" value="Unassembled WGS sequence"/>
</dbReference>
<name>E4Y0P9_OIKDI</name>
<keyword evidence="4" id="KW-1185">Reference proteome</keyword>
<evidence type="ECO:0000256" key="1">
    <source>
        <dbReference type="SAM" id="MobiDB-lite"/>
    </source>
</evidence>
<feature type="region of interest" description="Disordered" evidence="1">
    <location>
        <begin position="46"/>
        <end position="85"/>
    </location>
</feature>
<feature type="region of interest" description="Disordered" evidence="1">
    <location>
        <begin position="113"/>
        <end position="145"/>
    </location>
</feature>
<keyword evidence="2" id="KW-1133">Transmembrane helix</keyword>
<dbReference type="InParanoid" id="E4Y0P9"/>
<feature type="compositionally biased region" description="Low complexity" evidence="1">
    <location>
        <begin position="128"/>
        <end position="145"/>
    </location>
</feature>
<reference evidence="3" key="1">
    <citation type="journal article" date="2010" name="Science">
        <title>Plasticity of animal genome architecture unmasked by rapid evolution of a pelagic tunicate.</title>
        <authorList>
            <person name="Denoeud F."/>
            <person name="Henriet S."/>
            <person name="Mungpakdee S."/>
            <person name="Aury J.M."/>
            <person name="Da Silva C."/>
            <person name="Brinkmann H."/>
            <person name="Mikhaleva J."/>
            <person name="Olsen L.C."/>
            <person name="Jubin C."/>
            <person name="Canestro C."/>
            <person name="Bouquet J.M."/>
            <person name="Danks G."/>
            <person name="Poulain J."/>
            <person name="Campsteijn C."/>
            <person name="Adamski M."/>
            <person name="Cross I."/>
            <person name="Yadetie F."/>
            <person name="Muffato M."/>
            <person name="Louis A."/>
            <person name="Butcher S."/>
            <person name="Tsagkogeorga G."/>
            <person name="Konrad A."/>
            <person name="Singh S."/>
            <person name="Jensen M.F."/>
            <person name="Cong E.H."/>
            <person name="Eikeseth-Otteraa H."/>
            <person name="Noel B."/>
            <person name="Anthouard V."/>
            <person name="Porcel B.M."/>
            <person name="Kachouri-Lafond R."/>
            <person name="Nishino A."/>
            <person name="Ugolini M."/>
            <person name="Chourrout P."/>
            <person name="Nishida H."/>
            <person name="Aasland R."/>
            <person name="Huzurbazar S."/>
            <person name="Westhof E."/>
            <person name="Delsuc F."/>
            <person name="Lehrach H."/>
            <person name="Reinhardt R."/>
            <person name="Weissenbach J."/>
            <person name="Roy S.W."/>
            <person name="Artiguenave F."/>
            <person name="Postlethwait J.H."/>
            <person name="Manak J.R."/>
            <person name="Thompson E.M."/>
            <person name="Jaillon O."/>
            <person name="Du Pasquier L."/>
            <person name="Boudinot P."/>
            <person name="Liberles D.A."/>
            <person name="Volff J.N."/>
            <person name="Philippe H."/>
            <person name="Lenhard B."/>
            <person name="Roest Crollius H."/>
            <person name="Wincker P."/>
            <person name="Chourrout D."/>
        </authorList>
    </citation>
    <scope>NUCLEOTIDE SEQUENCE [LARGE SCALE GENOMIC DNA]</scope>
</reference>
<feature type="compositionally biased region" description="Low complexity" evidence="1">
    <location>
        <begin position="49"/>
        <end position="63"/>
    </location>
</feature>
<keyword evidence="2" id="KW-0812">Transmembrane</keyword>
<evidence type="ECO:0000313" key="3">
    <source>
        <dbReference type="EMBL" id="CBY15457.1"/>
    </source>
</evidence>
<dbReference type="InterPro" id="IPR036834">
    <property type="entry name" value="Bcl-2-like_sf"/>
</dbReference>
<dbReference type="EMBL" id="FN653520">
    <property type="protein sequence ID" value="CBY15457.1"/>
    <property type="molecule type" value="Genomic_DNA"/>
</dbReference>
<protein>
    <submittedName>
        <fullName evidence="3">Uncharacterized protein</fullName>
    </submittedName>
</protein>
<dbReference type="SUPFAM" id="SSF56854">
    <property type="entry name" value="Bcl-2 inhibitors of programmed cell death"/>
    <property type="match status" value="1"/>
</dbReference>